<evidence type="ECO:0000313" key="3">
    <source>
        <dbReference type="EMBL" id="MDR6208074.1"/>
    </source>
</evidence>
<reference evidence="3 4" key="1">
    <citation type="submission" date="2023-08" db="EMBL/GenBank/DDBJ databases">
        <title>Genome sequencing of plant associated microbes to promote plant fitness in Sorghum bicolor and Oryza sativa.</title>
        <authorList>
            <person name="Coleman-Derr D."/>
        </authorList>
    </citation>
    <scope>NUCLEOTIDE SEQUENCE [LARGE SCALE GENOMIC DNA]</scope>
    <source>
        <strain evidence="3 4">SLBN-33</strain>
    </source>
</reference>
<organism evidence="3 4">
    <name type="scientific">Paraburkholderia graminis</name>
    <dbReference type="NCBI Taxonomy" id="60548"/>
    <lineage>
        <taxon>Bacteria</taxon>
        <taxon>Pseudomonadati</taxon>
        <taxon>Pseudomonadota</taxon>
        <taxon>Betaproteobacteria</taxon>
        <taxon>Burkholderiales</taxon>
        <taxon>Burkholderiaceae</taxon>
        <taxon>Paraburkholderia</taxon>
    </lineage>
</organism>
<protein>
    <recommendedName>
        <fullName evidence="2">Transposase IS66 C-terminal domain-containing protein</fullName>
    </recommendedName>
</protein>
<name>A0ABD5CSE8_9BURK</name>
<comment type="caution">
    <text evidence="3">The sequence shown here is derived from an EMBL/GenBank/DDBJ whole genome shotgun (WGS) entry which is preliminary data.</text>
</comment>
<dbReference type="InterPro" id="IPR039552">
    <property type="entry name" value="IS66_C"/>
</dbReference>
<evidence type="ECO:0000259" key="2">
    <source>
        <dbReference type="Pfam" id="PF13817"/>
    </source>
</evidence>
<feature type="domain" description="Transposase IS66 C-terminal" evidence="2">
    <location>
        <begin position="52"/>
        <end position="88"/>
    </location>
</feature>
<dbReference type="Proteomes" id="UP001245184">
    <property type="component" value="Unassembled WGS sequence"/>
</dbReference>
<sequence>MRPITAASRRPARAEPPKGQFVLLCWPVVSRRNSLSASADSGVERATAIYGLIGSAKSNDIDPEAYLREVLARIANHPINRVDELLPWNIIAATTSVDPAAQLISSRSQQSSANVTRNGSPLSHQNLKPSEHQR</sequence>
<dbReference type="AlphaFoldDB" id="A0ABD5CSE8"/>
<accession>A0ABD5CSE8</accession>
<dbReference type="EMBL" id="JAVIZN010000003">
    <property type="protein sequence ID" value="MDR6208074.1"/>
    <property type="molecule type" value="Genomic_DNA"/>
</dbReference>
<proteinExistence type="predicted"/>
<feature type="region of interest" description="Disordered" evidence="1">
    <location>
        <begin position="104"/>
        <end position="134"/>
    </location>
</feature>
<feature type="compositionally biased region" description="Polar residues" evidence="1">
    <location>
        <begin position="104"/>
        <end position="128"/>
    </location>
</feature>
<evidence type="ECO:0000313" key="4">
    <source>
        <dbReference type="Proteomes" id="UP001245184"/>
    </source>
</evidence>
<evidence type="ECO:0000256" key="1">
    <source>
        <dbReference type="SAM" id="MobiDB-lite"/>
    </source>
</evidence>
<gene>
    <name evidence="3" type="ORF">QF025_006875</name>
</gene>
<dbReference type="Pfam" id="PF13817">
    <property type="entry name" value="DDE_Tnp_IS66_C"/>
    <property type="match status" value="1"/>
</dbReference>